<evidence type="ECO:0000256" key="1">
    <source>
        <dbReference type="SAM" id="SignalP"/>
    </source>
</evidence>
<dbReference type="Proteomes" id="UP001321580">
    <property type="component" value="Unassembled WGS sequence"/>
</dbReference>
<dbReference type="EMBL" id="JASGBI010000001">
    <property type="protein sequence ID" value="MDI9238119.1"/>
    <property type="molecule type" value="Genomic_DNA"/>
</dbReference>
<dbReference type="PANTHER" id="PTHR36573:SF1">
    <property type="entry name" value="INTERMEMBRANE PHOSPHOLIPID TRANSPORT SYSTEM BINDING PROTEIN MLAC"/>
    <property type="match status" value="1"/>
</dbReference>
<gene>
    <name evidence="2" type="ORF">QLQ15_04250</name>
</gene>
<accession>A0ABT6XD96</accession>
<dbReference type="PIRSF" id="PIRSF004649">
    <property type="entry name" value="MlaC"/>
    <property type="match status" value="1"/>
</dbReference>
<reference evidence="2 3" key="1">
    <citation type="submission" date="2023-05" db="EMBL/GenBank/DDBJ databases">
        <title>Lysobacter sp. strain LF1 Genome sequencing and assembly.</title>
        <authorList>
            <person name="Jung Y."/>
        </authorList>
    </citation>
    <scope>NUCLEOTIDE SEQUENCE [LARGE SCALE GENOMIC DNA]</scope>
    <source>
        <strain evidence="2 3">LF1</strain>
    </source>
</reference>
<keyword evidence="3" id="KW-1185">Reference proteome</keyword>
<comment type="caution">
    <text evidence="2">The sequence shown here is derived from an EMBL/GenBank/DDBJ whole genome shotgun (WGS) entry which is preliminary data.</text>
</comment>
<dbReference type="Pfam" id="PF05494">
    <property type="entry name" value="MlaC"/>
    <property type="match status" value="1"/>
</dbReference>
<dbReference type="PANTHER" id="PTHR36573">
    <property type="entry name" value="INTERMEMBRANE PHOSPHOLIPID TRANSPORT SYSTEM BINDING PROTEIN MLAC"/>
    <property type="match status" value="1"/>
</dbReference>
<feature type="signal peptide" evidence="1">
    <location>
        <begin position="1"/>
        <end position="29"/>
    </location>
</feature>
<dbReference type="Gene3D" id="3.10.450.710">
    <property type="entry name" value="Tgt2/MlaC"/>
    <property type="match status" value="1"/>
</dbReference>
<keyword evidence="1" id="KW-0732">Signal</keyword>
<dbReference type="InterPro" id="IPR008869">
    <property type="entry name" value="MlaC/ttg2D"/>
</dbReference>
<feature type="chain" id="PRO_5046548439" evidence="1">
    <location>
        <begin position="30"/>
        <end position="226"/>
    </location>
</feature>
<dbReference type="InterPro" id="IPR042245">
    <property type="entry name" value="Tgt2/MlaC_sf"/>
</dbReference>
<evidence type="ECO:0000313" key="3">
    <source>
        <dbReference type="Proteomes" id="UP001321580"/>
    </source>
</evidence>
<proteinExistence type="predicted"/>
<evidence type="ECO:0000313" key="2">
    <source>
        <dbReference type="EMBL" id="MDI9238119.1"/>
    </source>
</evidence>
<protein>
    <submittedName>
        <fullName evidence="2">ABC transporter substrate-binding protein</fullName>
    </submittedName>
</protein>
<sequence>MTRTPHRSLTLLITAALAVAAPAAVLAQAAPAAPAPAATAAAAASPSQLVLSNSTRILATLESRRAEFTQNRAALRTFIASEFDNMFDRDYSARLVLGVHARGASDADVKVFADALADSLMQRYGSSLLDLNSKLKVRVKSETPLRGGAIVKVSSEYLRQGNEAVPVDYLMRKVGTQWKVFDVMVEGVSFVQTFRNQFDAPLKQKPIPQVAADIKAGKLQAQAAAN</sequence>
<dbReference type="RefSeq" id="WP_283211603.1">
    <property type="nucleotide sequence ID" value="NZ_JASGBI010000001.1"/>
</dbReference>
<organism evidence="2 3">
    <name type="scientific">Lysobacter stagni</name>
    <dbReference type="NCBI Taxonomy" id="3045172"/>
    <lineage>
        <taxon>Bacteria</taxon>
        <taxon>Pseudomonadati</taxon>
        <taxon>Pseudomonadota</taxon>
        <taxon>Gammaproteobacteria</taxon>
        <taxon>Lysobacterales</taxon>
        <taxon>Lysobacteraceae</taxon>
        <taxon>Lysobacter</taxon>
    </lineage>
</organism>
<name>A0ABT6XD96_9GAMM</name>